<dbReference type="Pfam" id="PF16822">
    <property type="entry name" value="ALGX"/>
    <property type="match status" value="1"/>
</dbReference>
<dbReference type="SUPFAM" id="SSF52266">
    <property type="entry name" value="SGNH hydrolase"/>
    <property type="match status" value="1"/>
</dbReference>
<feature type="active site" evidence="12">
    <location>
        <position position="169"/>
    </location>
</feature>
<dbReference type="Pfam" id="PF16824">
    <property type="entry name" value="CBM_26"/>
    <property type="match status" value="1"/>
</dbReference>
<feature type="active site" description="Nucleophile" evidence="12">
    <location>
        <position position="263"/>
    </location>
</feature>
<dbReference type="InterPro" id="IPR038639">
    <property type="entry name" value="AlgX_C_sf"/>
</dbReference>
<evidence type="ECO:0000256" key="9">
    <source>
        <dbReference type="ARBA" id="ARBA00023157"/>
    </source>
</evidence>
<dbReference type="GO" id="GO:0016746">
    <property type="term" value="F:acyltransferase activity"/>
    <property type="evidence" value="ECO:0007669"/>
    <property type="project" value="UniProtKB-KW"/>
</dbReference>
<dbReference type="EMBL" id="QJRG01000048">
    <property type="protein sequence ID" value="RWU19324.1"/>
    <property type="molecule type" value="Genomic_DNA"/>
</dbReference>
<evidence type="ECO:0000313" key="18">
    <source>
        <dbReference type="Proteomes" id="UP000288983"/>
    </source>
</evidence>
<dbReference type="Gene3D" id="2.60.120.1380">
    <property type="entry name" value="C-terminal carbohydrate-binding module"/>
    <property type="match status" value="1"/>
</dbReference>
<evidence type="ECO:0000256" key="6">
    <source>
        <dbReference type="ARBA" id="ARBA00022729"/>
    </source>
</evidence>
<dbReference type="GO" id="GO:0042597">
    <property type="term" value="C:periplasmic space"/>
    <property type="evidence" value="ECO:0007669"/>
    <property type="project" value="UniProtKB-SubCell"/>
</dbReference>
<keyword evidence="5" id="KW-0808">Transferase</keyword>
<sequence length="465" mass="51901">MKSLFALGLAAASTLFSVHGAAADTTPPATCKGLECLTCTALSDPQQYTEGRMKLMREIVPGKDRWLFRSAVDLTNDFGIPAPMRPEFKRLMDTFHRQGIQVAMAIQPTRGLMHRDKLYADKLHGFDFARASGNLDAYLKQLRSGGAVVAPMMQLVHTPPKGEFFFRRDHHWTPTGAEATARLLADEVRRQPFYAALDKKQYRTEPGVMVPKDGTLNLALSYICGNNYGFQYVRGFQTIPQDQGADALFDEAPDPQVILVGDSNAAAREDESKQFNFDGYLKQYLDVDILNYALPGVGQDGSLLEYLLSENYKPKAPPKLIIWELPANYQLDSDLMYRQLIPAVKGGCPVSTEVMANRLQRPALKVNERIELLSNAGDARKNVNGGFLDIRISDKNVKDFYVIVYYDNGARDKVWFRREAVVTGGQYYLELSRAKEFAGANLLSVFMEPTQPGSAATQVETRLCL</sequence>
<reference evidence="17 18" key="1">
    <citation type="submission" date="2018-06" db="EMBL/GenBank/DDBJ databases">
        <title>Bacteria isolated from soil of Wuhan.</title>
        <authorList>
            <person name="Wei X."/>
            <person name="Chunhua H."/>
        </authorList>
    </citation>
    <scope>NUCLEOTIDE SEQUENCE [LARGE SCALE GENOMIC DNA]</scope>
    <source>
        <strain evidence="18">xwS2</strain>
    </source>
</reference>
<accession>A0A443ZK49</accession>
<keyword evidence="8" id="KW-0016">Alginate biosynthesis</keyword>
<feature type="active site" description="Proton acceptor" evidence="12">
    <location>
        <position position="171"/>
    </location>
</feature>
<evidence type="ECO:0000256" key="12">
    <source>
        <dbReference type="PIRSR" id="PIRSR638639-50"/>
    </source>
</evidence>
<dbReference type="CDD" id="cd14441">
    <property type="entry name" value="AlgX_N"/>
    <property type="match status" value="1"/>
</dbReference>
<comment type="similarity">
    <text evidence="3">Belongs to the AlgX family.</text>
</comment>
<dbReference type="RefSeq" id="WP_128325621.1">
    <property type="nucleotide sequence ID" value="NZ_QJRG01000048.1"/>
</dbReference>
<comment type="pathway">
    <text evidence="2">Glycan biosynthesis; alginate biosynthesis.</text>
</comment>
<dbReference type="Proteomes" id="UP000288983">
    <property type="component" value="Unassembled WGS sequence"/>
</dbReference>
<evidence type="ECO:0000256" key="8">
    <source>
        <dbReference type="ARBA" id="ARBA00022841"/>
    </source>
</evidence>
<dbReference type="GO" id="GO:0042121">
    <property type="term" value="P:alginic acid biosynthetic process"/>
    <property type="evidence" value="ECO:0007669"/>
    <property type="project" value="UniProtKB-UniPathway"/>
</dbReference>
<keyword evidence="10" id="KW-0012">Acyltransferase</keyword>
<evidence type="ECO:0000313" key="17">
    <source>
        <dbReference type="EMBL" id="RWU19324.1"/>
    </source>
</evidence>
<keyword evidence="6 14" id="KW-0732">Signal</keyword>
<evidence type="ECO:0000259" key="15">
    <source>
        <dbReference type="Pfam" id="PF16822"/>
    </source>
</evidence>
<evidence type="ECO:0000256" key="14">
    <source>
        <dbReference type="SAM" id="SignalP"/>
    </source>
</evidence>
<evidence type="ECO:0000256" key="1">
    <source>
        <dbReference type="ARBA" id="ARBA00004418"/>
    </source>
</evidence>
<evidence type="ECO:0000256" key="2">
    <source>
        <dbReference type="ARBA" id="ARBA00005182"/>
    </source>
</evidence>
<feature type="domain" description="Alginate biosynthesis protein AlgX C-terminal carbohydrate-binding module" evidence="16">
    <location>
        <begin position="369"/>
        <end position="464"/>
    </location>
</feature>
<feature type="signal peptide" evidence="14">
    <location>
        <begin position="1"/>
        <end position="22"/>
    </location>
</feature>
<protein>
    <recommendedName>
        <fullName evidence="4">Alginate biosynthesis protein AlgX</fullName>
    </recommendedName>
    <alternativeName>
        <fullName evidence="11">Probable alginate O-acetyltransferase AlgX</fullName>
    </alternativeName>
</protein>
<dbReference type="OrthoDB" id="6773032at2"/>
<comment type="subcellular location">
    <subcellularLocation>
        <location evidence="1">Periplasm</location>
    </subcellularLocation>
</comment>
<dbReference type="AlphaFoldDB" id="A0A443ZK49"/>
<feature type="disulfide bond" evidence="13">
    <location>
        <begin position="39"/>
        <end position="224"/>
    </location>
</feature>
<evidence type="ECO:0000256" key="10">
    <source>
        <dbReference type="ARBA" id="ARBA00023315"/>
    </source>
</evidence>
<dbReference type="CDD" id="cd14487">
    <property type="entry name" value="AlgX_C"/>
    <property type="match status" value="1"/>
</dbReference>
<comment type="caution">
    <text evidence="17">The sequence shown here is derived from an EMBL/GenBank/DDBJ whole genome shotgun (WGS) entry which is preliminary data.</text>
</comment>
<evidence type="ECO:0000256" key="7">
    <source>
        <dbReference type="ARBA" id="ARBA00022764"/>
    </source>
</evidence>
<name>A0A443ZK49_9PSED</name>
<evidence type="ECO:0000256" key="13">
    <source>
        <dbReference type="PIRSR" id="PIRSR638639-51"/>
    </source>
</evidence>
<evidence type="ECO:0000256" key="3">
    <source>
        <dbReference type="ARBA" id="ARBA00006553"/>
    </source>
</evidence>
<evidence type="ECO:0000256" key="5">
    <source>
        <dbReference type="ARBA" id="ARBA00022679"/>
    </source>
</evidence>
<keyword evidence="9 13" id="KW-1015">Disulfide bond</keyword>
<organism evidence="17 18">
    <name type="scientific">Pseudomonas alkylphenolica</name>
    <dbReference type="NCBI Taxonomy" id="237609"/>
    <lineage>
        <taxon>Bacteria</taxon>
        <taxon>Pseudomonadati</taxon>
        <taxon>Pseudomonadota</taxon>
        <taxon>Gammaproteobacteria</taxon>
        <taxon>Pseudomonadales</taxon>
        <taxon>Pseudomonadaceae</taxon>
        <taxon>Pseudomonas</taxon>
    </lineage>
</organism>
<feature type="domain" description="AlgX/AlgJ SGNH hydrolase-like" evidence="15">
    <location>
        <begin position="59"/>
        <end position="326"/>
    </location>
</feature>
<gene>
    <name evidence="17" type="ORF">DM813_22750</name>
</gene>
<evidence type="ECO:0000259" key="16">
    <source>
        <dbReference type="Pfam" id="PF16824"/>
    </source>
</evidence>
<feature type="disulfide bond" evidence="13">
    <location>
        <begin position="348"/>
        <end position="464"/>
    </location>
</feature>
<dbReference type="InterPro" id="IPR031811">
    <property type="entry name" value="ALGX/ALGJ_SGNH-like"/>
</dbReference>
<dbReference type="InterPro" id="IPR031798">
    <property type="entry name" value="AlgX_C"/>
</dbReference>
<feature type="chain" id="PRO_5019042219" description="Alginate biosynthesis protein AlgX" evidence="14">
    <location>
        <begin position="23"/>
        <end position="465"/>
    </location>
</feature>
<keyword evidence="7" id="KW-0574">Periplasm</keyword>
<evidence type="ECO:0000256" key="11">
    <source>
        <dbReference type="ARBA" id="ARBA00032384"/>
    </source>
</evidence>
<evidence type="ECO:0000256" key="4">
    <source>
        <dbReference type="ARBA" id="ARBA00013937"/>
    </source>
</evidence>
<dbReference type="UniPathway" id="UPA00286"/>
<proteinExistence type="inferred from homology"/>
<dbReference type="InterPro" id="IPR034655">
    <property type="entry name" value="AlgX_N"/>
</dbReference>
<dbReference type="STRING" id="237609.PSAKL28_31890"/>